<organism evidence="2 3">
    <name type="scientific">Conexibacter arvalis</name>
    <dbReference type="NCBI Taxonomy" id="912552"/>
    <lineage>
        <taxon>Bacteria</taxon>
        <taxon>Bacillati</taxon>
        <taxon>Actinomycetota</taxon>
        <taxon>Thermoleophilia</taxon>
        <taxon>Solirubrobacterales</taxon>
        <taxon>Conexibacteraceae</taxon>
        <taxon>Conexibacter</taxon>
    </lineage>
</organism>
<evidence type="ECO:0000313" key="3">
    <source>
        <dbReference type="Proteomes" id="UP000585272"/>
    </source>
</evidence>
<keyword evidence="2" id="KW-0808">Transferase</keyword>
<dbReference type="Gene3D" id="3.60.60.10">
    <property type="entry name" value="Penicillin V Acylase, Chain A"/>
    <property type="match status" value="1"/>
</dbReference>
<evidence type="ECO:0000313" key="2">
    <source>
        <dbReference type="EMBL" id="MBB4664237.1"/>
    </source>
</evidence>
<accession>A0A840IGQ2</accession>
<dbReference type="InterPro" id="IPR047794">
    <property type="entry name" value="C45_proenzyme-like"/>
</dbReference>
<reference evidence="2 3" key="1">
    <citation type="submission" date="2020-08" db="EMBL/GenBank/DDBJ databases">
        <title>Genomic Encyclopedia of Archaeal and Bacterial Type Strains, Phase II (KMG-II): from individual species to whole genera.</title>
        <authorList>
            <person name="Goeker M."/>
        </authorList>
    </citation>
    <scope>NUCLEOTIDE SEQUENCE [LARGE SCALE GENOMIC DNA]</scope>
    <source>
        <strain evidence="2 3">DSM 23288</strain>
    </source>
</reference>
<gene>
    <name evidence="2" type="ORF">BDZ31_003840</name>
</gene>
<keyword evidence="2" id="KW-0012">Acyltransferase</keyword>
<dbReference type="InterPro" id="IPR047801">
    <property type="entry name" value="Peptidase_C45"/>
</dbReference>
<dbReference type="PANTHER" id="PTHR34180">
    <property type="entry name" value="PEPTIDASE C45"/>
    <property type="match status" value="1"/>
</dbReference>
<sequence>MGAERFAYPIVTAVGDPRERGRQYGAATGTLIERNLRLYEERFRSLAGLGWREALRRAEAVVPTIGAYDRDALEELRGIAEGAGQPLAAVAALNCRTELLYPAPAHECTTVGVLAQRSAEGHVLLGQNWDWLDEAASVVVLLRSVDADGFEVVSLHEAGQLARAGCNSAGVGAVGNFLESDRDRRAGGVPLAVIARRILHARSLADAVAAIAGTPRAVSNNYLLASAQDGPVDIEATPREEHPHAPCNGLLVHANHFHAPCVVDTYRSLMPDSFYRESRMQMQLGATGPVAVEDLMRALRDHVGHPDSICRHLRDDGPQPRSRTLASTVIDLTARQLWIADGNPCERPYLDVALDRHRAAVCAPC</sequence>
<dbReference type="EMBL" id="JACHNU010000006">
    <property type="protein sequence ID" value="MBB4664237.1"/>
    <property type="molecule type" value="Genomic_DNA"/>
</dbReference>
<dbReference type="Gene3D" id="1.10.10.2120">
    <property type="match status" value="1"/>
</dbReference>
<dbReference type="PANTHER" id="PTHR34180:SF1">
    <property type="entry name" value="BETA-ALANYL-DOPAMINE_CARCININE HYDROLASE"/>
    <property type="match status" value="1"/>
</dbReference>
<dbReference type="AlphaFoldDB" id="A0A840IGQ2"/>
<dbReference type="Pfam" id="PF03417">
    <property type="entry name" value="AAT"/>
    <property type="match status" value="1"/>
</dbReference>
<dbReference type="RefSeq" id="WP_183344078.1">
    <property type="nucleotide sequence ID" value="NZ_JACHNU010000006.1"/>
</dbReference>
<comment type="caution">
    <text evidence="2">The sequence shown here is derived from an EMBL/GenBank/DDBJ whole genome shotgun (WGS) entry which is preliminary data.</text>
</comment>
<feature type="domain" description="Peptidase C45 hydrolase" evidence="1">
    <location>
        <begin position="121"/>
        <end position="344"/>
    </location>
</feature>
<dbReference type="GO" id="GO:0016746">
    <property type="term" value="F:acyltransferase activity"/>
    <property type="evidence" value="ECO:0007669"/>
    <property type="project" value="UniProtKB-KW"/>
</dbReference>
<dbReference type="InterPro" id="IPR005079">
    <property type="entry name" value="Peptidase_C45_hydrolase"/>
</dbReference>
<proteinExistence type="predicted"/>
<dbReference type="Proteomes" id="UP000585272">
    <property type="component" value="Unassembled WGS sequence"/>
</dbReference>
<name>A0A840IGQ2_9ACTN</name>
<protein>
    <submittedName>
        <fullName evidence="2">Isopenicillin-N N-acyltransferase-like protein</fullName>
    </submittedName>
</protein>
<evidence type="ECO:0000259" key="1">
    <source>
        <dbReference type="Pfam" id="PF03417"/>
    </source>
</evidence>
<keyword evidence="3" id="KW-1185">Reference proteome</keyword>
<dbReference type="NCBIfam" id="NF040521">
    <property type="entry name" value="C45_proenzyme"/>
    <property type="match status" value="1"/>
</dbReference>